<feature type="compositionally biased region" description="Polar residues" evidence="1">
    <location>
        <begin position="37"/>
        <end position="49"/>
    </location>
</feature>
<feature type="compositionally biased region" description="Basic and acidic residues" evidence="1">
    <location>
        <begin position="209"/>
        <end position="219"/>
    </location>
</feature>
<protein>
    <submittedName>
        <fullName evidence="3">Uncharacterized protein</fullName>
    </submittedName>
</protein>
<proteinExistence type="predicted"/>
<name>A0A5B9WFR5_9BACT</name>
<keyword evidence="2" id="KW-0732">Signal</keyword>
<evidence type="ECO:0000256" key="2">
    <source>
        <dbReference type="SAM" id="SignalP"/>
    </source>
</evidence>
<dbReference type="KEGG" id="agv:OJF2_77310"/>
<gene>
    <name evidence="3" type="ORF">OJF2_77310</name>
</gene>
<reference evidence="3 4" key="1">
    <citation type="submission" date="2019-08" db="EMBL/GenBank/DDBJ databases">
        <title>Deep-cultivation of Planctomycetes and their phenomic and genomic characterization uncovers novel biology.</title>
        <authorList>
            <person name="Wiegand S."/>
            <person name="Jogler M."/>
            <person name="Boedeker C."/>
            <person name="Pinto D."/>
            <person name="Vollmers J."/>
            <person name="Rivas-Marin E."/>
            <person name="Kohn T."/>
            <person name="Peeters S.H."/>
            <person name="Heuer A."/>
            <person name="Rast P."/>
            <person name="Oberbeckmann S."/>
            <person name="Bunk B."/>
            <person name="Jeske O."/>
            <person name="Meyerdierks A."/>
            <person name="Storesund J.E."/>
            <person name="Kallscheuer N."/>
            <person name="Luecker S."/>
            <person name="Lage O.M."/>
            <person name="Pohl T."/>
            <person name="Merkel B.J."/>
            <person name="Hornburger P."/>
            <person name="Mueller R.-W."/>
            <person name="Bruemmer F."/>
            <person name="Labrenz M."/>
            <person name="Spormann A.M."/>
            <person name="Op den Camp H."/>
            <person name="Overmann J."/>
            <person name="Amann R."/>
            <person name="Jetten M.S.M."/>
            <person name="Mascher T."/>
            <person name="Medema M.H."/>
            <person name="Devos D.P."/>
            <person name="Kaster A.-K."/>
            <person name="Ovreas L."/>
            <person name="Rohde M."/>
            <person name="Galperin M.Y."/>
            <person name="Jogler C."/>
        </authorList>
    </citation>
    <scope>NUCLEOTIDE SEQUENCE [LARGE SCALE GENOMIC DNA]</scope>
    <source>
        <strain evidence="3 4">OJF2</strain>
    </source>
</reference>
<feature type="region of interest" description="Disordered" evidence="1">
    <location>
        <begin position="197"/>
        <end position="219"/>
    </location>
</feature>
<evidence type="ECO:0000313" key="3">
    <source>
        <dbReference type="EMBL" id="QEH39119.1"/>
    </source>
</evidence>
<organism evidence="3 4">
    <name type="scientific">Aquisphaera giovannonii</name>
    <dbReference type="NCBI Taxonomy" id="406548"/>
    <lineage>
        <taxon>Bacteria</taxon>
        <taxon>Pseudomonadati</taxon>
        <taxon>Planctomycetota</taxon>
        <taxon>Planctomycetia</taxon>
        <taxon>Isosphaerales</taxon>
        <taxon>Isosphaeraceae</taxon>
        <taxon>Aquisphaera</taxon>
    </lineage>
</organism>
<sequence precursor="true">MKSRLFACLAVSLLVLGLSAIESRRAQAQQGGGQQDRPASNAQGSPSSSIVAEIDRALESYETRSGQNLEQCRKELEQMRKQLHELIDTRIQMAISLAEIQSRLPQPQQQPQMAIYGGEMRKSSASATESAEYARSVGARGIRVVEAQRPGAGDPRRQAAVLSDGLAQLQGQLRSEIDQEKAQVDQLVGRLRALRQEHQQSQELASPARRIDDEPATKK</sequence>
<keyword evidence="4" id="KW-1185">Reference proteome</keyword>
<dbReference type="EMBL" id="CP042997">
    <property type="protein sequence ID" value="QEH39119.1"/>
    <property type="molecule type" value="Genomic_DNA"/>
</dbReference>
<evidence type="ECO:0000256" key="1">
    <source>
        <dbReference type="SAM" id="MobiDB-lite"/>
    </source>
</evidence>
<evidence type="ECO:0000313" key="4">
    <source>
        <dbReference type="Proteomes" id="UP000324233"/>
    </source>
</evidence>
<feature type="signal peptide" evidence="2">
    <location>
        <begin position="1"/>
        <end position="28"/>
    </location>
</feature>
<dbReference type="AlphaFoldDB" id="A0A5B9WFR5"/>
<accession>A0A5B9WFR5</accession>
<dbReference type="RefSeq" id="WP_148598471.1">
    <property type="nucleotide sequence ID" value="NZ_CP042997.1"/>
</dbReference>
<feature type="chain" id="PRO_5022704224" evidence="2">
    <location>
        <begin position="29"/>
        <end position="219"/>
    </location>
</feature>
<dbReference type="Proteomes" id="UP000324233">
    <property type="component" value="Chromosome"/>
</dbReference>
<feature type="region of interest" description="Disordered" evidence="1">
    <location>
        <begin position="27"/>
        <end position="49"/>
    </location>
</feature>